<reference evidence="1" key="1">
    <citation type="submission" date="2023-07" db="EMBL/GenBank/DDBJ databases">
        <title>Black Yeasts Isolated from many extreme environments.</title>
        <authorList>
            <person name="Coleine C."/>
            <person name="Stajich J.E."/>
            <person name="Selbmann L."/>
        </authorList>
    </citation>
    <scope>NUCLEOTIDE SEQUENCE</scope>
    <source>
        <strain evidence="1">CCFEE 5714</strain>
    </source>
</reference>
<dbReference type="Proteomes" id="UP001281147">
    <property type="component" value="Unassembled WGS sequence"/>
</dbReference>
<evidence type="ECO:0000313" key="2">
    <source>
        <dbReference type="Proteomes" id="UP001281147"/>
    </source>
</evidence>
<accession>A0ACC3NUS7</accession>
<gene>
    <name evidence="1" type="ORF">LTR37_001714</name>
</gene>
<proteinExistence type="predicted"/>
<sequence length="418" mass="48391">MSSKVKAIHPGCNIFNYHHSYEVLHRSGFSVCRNFYDLHLSESINARRLFSYEFLDPSGPSRVGTAAALDTLCIAQMATALNDAKLMLVARSTYGKALRFLRMKIDSFQSEQPGRSQLDDIIEAVHCLTACAWFDCIGADRLEWTRHTQALLRILENFGWEAINPDTVRTFYYNWKYRTFFDALSLRQKALFREPPRMPQEFYASTSFLTDYALEVPGLIWRSDRFFEAAKSKRIGPEMVLRLLTQLGLSTMKLKRWHLEWVRRFTPRASYHVVSTGAFHDFMLLSGEHFGVFPIAYDFCSAQHERDFRILCICLLNLDQAIINLHQAFPDYCFGREMELHLRSVEYDATTCASDLCMSIPWTTQPQNGSFAAIHAQQPLHYASRYFQSQGKKRELAWCQHVSKELNARYGIAIKFTD</sequence>
<dbReference type="EMBL" id="JAUTXU010000009">
    <property type="protein sequence ID" value="KAK3723462.1"/>
    <property type="molecule type" value="Genomic_DNA"/>
</dbReference>
<organism evidence="1 2">
    <name type="scientific">Vermiconidia calcicola</name>
    <dbReference type="NCBI Taxonomy" id="1690605"/>
    <lineage>
        <taxon>Eukaryota</taxon>
        <taxon>Fungi</taxon>
        <taxon>Dikarya</taxon>
        <taxon>Ascomycota</taxon>
        <taxon>Pezizomycotina</taxon>
        <taxon>Dothideomycetes</taxon>
        <taxon>Dothideomycetidae</taxon>
        <taxon>Mycosphaerellales</taxon>
        <taxon>Extremaceae</taxon>
        <taxon>Vermiconidia</taxon>
    </lineage>
</organism>
<name>A0ACC3NUS7_9PEZI</name>
<comment type="caution">
    <text evidence="1">The sequence shown here is derived from an EMBL/GenBank/DDBJ whole genome shotgun (WGS) entry which is preliminary data.</text>
</comment>
<protein>
    <submittedName>
        <fullName evidence="1">Uncharacterized protein</fullName>
    </submittedName>
</protein>
<evidence type="ECO:0000313" key="1">
    <source>
        <dbReference type="EMBL" id="KAK3723462.1"/>
    </source>
</evidence>
<keyword evidence="2" id="KW-1185">Reference proteome</keyword>